<dbReference type="RefSeq" id="WP_121012398.1">
    <property type="nucleotide sequence ID" value="NZ_RCCJ01000001.1"/>
</dbReference>
<evidence type="ECO:0000256" key="2">
    <source>
        <dbReference type="ARBA" id="ARBA00022598"/>
    </source>
</evidence>
<dbReference type="GO" id="GO:0005524">
    <property type="term" value="F:ATP binding"/>
    <property type="evidence" value="ECO:0007669"/>
    <property type="project" value="UniProtKB-UniRule"/>
</dbReference>
<comment type="catalytic activity">
    <reaction evidence="7 8">
        <text>tRNA(Trp) + L-tryptophan + ATP = L-tryptophyl-tRNA(Trp) + AMP + diphosphate + H(+)</text>
        <dbReference type="Rhea" id="RHEA:24080"/>
        <dbReference type="Rhea" id="RHEA-COMP:9671"/>
        <dbReference type="Rhea" id="RHEA-COMP:9705"/>
        <dbReference type="ChEBI" id="CHEBI:15378"/>
        <dbReference type="ChEBI" id="CHEBI:30616"/>
        <dbReference type="ChEBI" id="CHEBI:33019"/>
        <dbReference type="ChEBI" id="CHEBI:57912"/>
        <dbReference type="ChEBI" id="CHEBI:78442"/>
        <dbReference type="ChEBI" id="CHEBI:78535"/>
        <dbReference type="ChEBI" id="CHEBI:456215"/>
        <dbReference type="EC" id="6.1.1.2"/>
    </reaction>
</comment>
<keyword evidence="2 8" id="KW-0436">Ligase</keyword>
<feature type="binding site" evidence="8">
    <location>
        <position position="204"/>
    </location>
    <ligand>
        <name>L-tryptophan</name>
        <dbReference type="ChEBI" id="CHEBI:57912"/>
    </ligand>
</feature>
<comment type="similarity">
    <text evidence="1 8 9">Belongs to the class-I aminoacyl-tRNA synthetase family.</text>
</comment>
<organism evidence="10 11">
    <name type="scientific">Hydrogenivirga caldilitoris</name>
    <dbReference type="NCBI Taxonomy" id="246264"/>
    <lineage>
        <taxon>Bacteria</taxon>
        <taxon>Pseudomonadati</taxon>
        <taxon>Aquificota</taxon>
        <taxon>Aquificia</taxon>
        <taxon>Aquificales</taxon>
        <taxon>Aquificaceae</taxon>
        <taxon>Hydrogenivirga</taxon>
    </lineage>
</organism>
<keyword evidence="5 8" id="KW-0648">Protein biosynthesis</keyword>
<dbReference type="EMBL" id="RCCJ01000001">
    <property type="protein sequence ID" value="RLJ71269.1"/>
    <property type="molecule type" value="Genomic_DNA"/>
</dbReference>
<dbReference type="InterPro" id="IPR002306">
    <property type="entry name" value="Trp-tRNA-ligase"/>
</dbReference>
<dbReference type="EC" id="6.1.1.2" evidence="8"/>
<dbReference type="InterPro" id="IPR024109">
    <property type="entry name" value="Trp-tRNA-ligase_bac-type"/>
</dbReference>
<dbReference type="Pfam" id="PF00579">
    <property type="entry name" value="tRNA-synt_1b"/>
    <property type="match status" value="2"/>
</dbReference>
<feature type="short sequence motif" description="'HIGH' region" evidence="8">
    <location>
        <begin position="9"/>
        <end position="17"/>
    </location>
</feature>
<dbReference type="AlphaFoldDB" id="A0A497XT33"/>
<dbReference type="FunFam" id="1.10.240.10:FF:000005">
    <property type="entry name" value="Tryptophan--tRNA ligase"/>
    <property type="match status" value="1"/>
</dbReference>
<dbReference type="NCBIfam" id="TIGR00233">
    <property type="entry name" value="trpS"/>
    <property type="match status" value="1"/>
</dbReference>
<sequence>MRIVSGMRPTGKLHLGHYFGVIKNWTELQQEHETFFFIADWHALTTAYKKTNELQRNIREVMLDWLALGLDPEKSILFIQSKVKEHAELHLLFSMITPKSWLEWNPTYKDMKYNLLRLQDIALQFRGGLRDVVREFINMIPYKVEDFERFEEHLLDNLADAFIAALFEGEIEPELLKNLNVSKRDFYETDTYGFLGYPVLQAADILIYKGQGVPVGEDQLPHIELTREIARRFNYLYGEVFPEPEALLTETPKVPGTDGRKMSKSYNNAIFFADSKEEVQFKVMKMFTDPQKLRKNDPGRPEICPVFMYHKLFTKDRGKIEQIDRDCRSGKLGCVDCKKFMLEGLEEFLSPVREKREEIKKNIKKVEEVFIEGSVRARNSAQETMAEVREAMNLK</sequence>
<name>A0A497XT33_9AQUI</name>
<keyword evidence="3 8" id="KW-0547">Nucleotide-binding</keyword>
<dbReference type="InterPro" id="IPR050203">
    <property type="entry name" value="Trp-tRNA_synthetase"/>
</dbReference>
<feature type="binding site" evidence="8">
    <location>
        <begin position="261"/>
        <end position="265"/>
    </location>
    <ligand>
        <name>ATP</name>
        <dbReference type="ChEBI" id="CHEBI:30616"/>
    </ligand>
</feature>
<dbReference type="GO" id="GO:0004830">
    <property type="term" value="F:tryptophan-tRNA ligase activity"/>
    <property type="evidence" value="ECO:0007669"/>
    <property type="project" value="UniProtKB-UniRule"/>
</dbReference>
<dbReference type="Gene3D" id="3.40.50.620">
    <property type="entry name" value="HUPs"/>
    <property type="match status" value="2"/>
</dbReference>
<evidence type="ECO:0000256" key="5">
    <source>
        <dbReference type="ARBA" id="ARBA00022917"/>
    </source>
</evidence>
<comment type="subunit">
    <text evidence="8">Homodimer.</text>
</comment>
<keyword evidence="4 8" id="KW-0067">ATP-binding</keyword>
<reference evidence="10 11" key="1">
    <citation type="submission" date="2018-10" db="EMBL/GenBank/DDBJ databases">
        <title>Genomic Encyclopedia of Archaeal and Bacterial Type Strains, Phase II (KMG-II): from individual species to whole genera.</title>
        <authorList>
            <person name="Goeker M."/>
        </authorList>
    </citation>
    <scope>NUCLEOTIDE SEQUENCE [LARGE SCALE GENOMIC DNA]</scope>
    <source>
        <strain evidence="10 11">DSM 16510</strain>
    </source>
</reference>
<dbReference type="GO" id="GO:0006436">
    <property type="term" value="P:tryptophanyl-tRNA aminoacylation"/>
    <property type="evidence" value="ECO:0007669"/>
    <property type="project" value="UniProtKB-UniRule"/>
</dbReference>
<evidence type="ECO:0000313" key="11">
    <source>
        <dbReference type="Proteomes" id="UP000267841"/>
    </source>
</evidence>
<protein>
    <recommendedName>
        <fullName evidence="8">Tryptophan--tRNA ligase</fullName>
        <ecNumber evidence="8">6.1.1.2</ecNumber>
    </recommendedName>
    <alternativeName>
        <fullName evidence="8">Tryptophanyl-tRNA synthetase</fullName>
        <shortName evidence="8">TrpRS</shortName>
    </alternativeName>
</protein>
<evidence type="ECO:0000256" key="9">
    <source>
        <dbReference type="RuleBase" id="RU363036"/>
    </source>
</evidence>
<evidence type="ECO:0000313" key="10">
    <source>
        <dbReference type="EMBL" id="RLJ71269.1"/>
    </source>
</evidence>
<dbReference type="InterPro" id="IPR002305">
    <property type="entry name" value="aa-tRNA-synth_Ic"/>
</dbReference>
<feature type="binding site" evidence="8">
    <location>
        <begin position="8"/>
        <end position="10"/>
    </location>
    <ligand>
        <name>ATP</name>
        <dbReference type="ChEBI" id="CHEBI:30616"/>
    </ligand>
</feature>
<evidence type="ECO:0000256" key="1">
    <source>
        <dbReference type="ARBA" id="ARBA00005594"/>
    </source>
</evidence>
<dbReference type="InterPro" id="IPR014729">
    <property type="entry name" value="Rossmann-like_a/b/a_fold"/>
</dbReference>
<dbReference type="PANTHER" id="PTHR43766:SF1">
    <property type="entry name" value="TRYPTOPHAN--TRNA LIGASE, MITOCHONDRIAL"/>
    <property type="match status" value="1"/>
</dbReference>
<evidence type="ECO:0000256" key="6">
    <source>
        <dbReference type="ARBA" id="ARBA00023146"/>
    </source>
</evidence>
<feature type="binding site" evidence="8">
    <location>
        <position position="254"/>
    </location>
    <ligand>
        <name>ATP</name>
        <dbReference type="ChEBI" id="CHEBI:30616"/>
    </ligand>
</feature>
<dbReference type="SUPFAM" id="SSF52374">
    <property type="entry name" value="Nucleotidylyl transferase"/>
    <property type="match status" value="1"/>
</dbReference>
<evidence type="ECO:0000256" key="7">
    <source>
        <dbReference type="ARBA" id="ARBA00049929"/>
    </source>
</evidence>
<dbReference type="PANTHER" id="PTHR43766">
    <property type="entry name" value="TRYPTOPHAN--TRNA LIGASE, MITOCHONDRIAL"/>
    <property type="match status" value="1"/>
</dbReference>
<keyword evidence="8" id="KW-0963">Cytoplasm</keyword>
<dbReference type="HAMAP" id="MF_00140_B">
    <property type="entry name" value="Trp_tRNA_synth_B"/>
    <property type="match status" value="1"/>
</dbReference>
<comment type="subcellular location">
    <subcellularLocation>
        <location evidence="8">Cytoplasm</location>
    </subcellularLocation>
</comment>
<dbReference type="Proteomes" id="UP000267841">
    <property type="component" value="Unassembled WGS sequence"/>
</dbReference>
<evidence type="ECO:0000256" key="8">
    <source>
        <dbReference type="HAMAP-Rule" id="MF_00140"/>
    </source>
</evidence>
<feature type="binding site" evidence="8">
    <location>
        <begin position="16"/>
        <end position="17"/>
    </location>
    <ligand>
        <name>ATP</name>
        <dbReference type="ChEBI" id="CHEBI:30616"/>
    </ligand>
</feature>
<accession>A0A497XT33</accession>
<evidence type="ECO:0000256" key="3">
    <source>
        <dbReference type="ARBA" id="ARBA00022741"/>
    </source>
</evidence>
<dbReference type="GO" id="GO:0005829">
    <property type="term" value="C:cytosol"/>
    <property type="evidence" value="ECO:0007669"/>
    <property type="project" value="TreeGrafter"/>
</dbReference>
<dbReference type="CDD" id="cd00806">
    <property type="entry name" value="TrpRS_core"/>
    <property type="match status" value="1"/>
</dbReference>
<keyword evidence="6 8" id="KW-0030">Aminoacyl-tRNA synthetase</keyword>
<feature type="binding site" evidence="8">
    <location>
        <begin position="216"/>
        <end position="218"/>
    </location>
    <ligand>
        <name>ATP</name>
        <dbReference type="ChEBI" id="CHEBI:30616"/>
    </ligand>
</feature>
<gene>
    <name evidence="8" type="primary">trpS</name>
    <name evidence="10" type="ORF">BCF55_1568</name>
</gene>
<comment type="caution">
    <text evidence="10">The sequence shown here is derived from an EMBL/GenBank/DDBJ whole genome shotgun (WGS) entry which is preliminary data.</text>
</comment>
<comment type="function">
    <text evidence="8">Catalyzes the attachment of tryptophan to tRNA(Trp).</text>
</comment>
<dbReference type="OrthoDB" id="9801042at2"/>
<dbReference type="PRINTS" id="PR01039">
    <property type="entry name" value="TRNASYNTHTRP"/>
</dbReference>
<feature type="short sequence motif" description="'KMSKS' region" evidence="8">
    <location>
        <begin position="261"/>
        <end position="265"/>
    </location>
</feature>
<dbReference type="Gene3D" id="1.10.240.10">
    <property type="entry name" value="Tyrosyl-Transfer RNA Synthetase"/>
    <property type="match status" value="1"/>
</dbReference>
<dbReference type="PROSITE" id="PS00178">
    <property type="entry name" value="AA_TRNA_LIGASE_I"/>
    <property type="match status" value="1"/>
</dbReference>
<dbReference type="InterPro" id="IPR001412">
    <property type="entry name" value="aa-tRNA-synth_I_CS"/>
</dbReference>
<proteinExistence type="inferred from homology"/>
<evidence type="ECO:0000256" key="4">
    <source>
        <dbReference type="ARBA" id="ARBA00022840"/>
    </source>
</evidence>
<keyword evidence="11" id="KW-1185">Reference proteome</keyword>